<dbReference type="Proteomes" id="UP000237105">
    <property type="component" value="Unassembled WGS sequence"/>
</dbReference>
<keyword evidence="5" id="KW-0539">Nucleus</keyword>
<dbReference type="Gene3D" id="2.40.330.10">
    <property type="entry name" value="DNA-binding pseudobarrel domain"/>
    <property type="match status" value="1"/>
</dbReference>
<dbReference type="AlphaFoldDB" id="A0A2P5BZ73"/>
<evidence type="ECO:0000259" key="6">
    <source>
        <dbReference type="PROSITE" id="PS50863"/>
    </source>
</evidence>
<proteinExistence type="predicted"/>
<dbReference type="OrthoDB" id="1148297at2759"/>
<keyword evidence="4" id="KW-0804">Transcription</keyword>
<dbReference type="GO" id="GO:0003677">
    <property type="term" value="F:DNA binding"/>
    <property type="evidence" value="ECO:0007669"/>
    <property type="project" value="UniProtKB-KW"/>
</dbReference>
<evidence type="ECO:0000313" key="8">
    <source>
        <dbReference type="Proteomes" id="UP000237105"/>
    </source>
</evidence>
<evidence type="ECO:0000256" key="5">
    <source>
        <dbReference type="ARBA" id="ARBA00023242"/>
    </source>
</evidence>
<accession>A0A2P5BZ73</accession>
<feature type="domain" description="TF-B3" evidence="6">
    <location>
        <begin position="1"/>
        <end position="49"/>
    </location>
</feature>
<feature type="non-terminal residue" evidence="7">
    <location>
        <position position="62"/>
    </location>
</feature>
<evidence type="ECO:0000256" key="4">
    <source>
        <dbReference type="ARBA" id="ARBA00023163"/>
    </source>
</evidence>
<dbReference type="InterPro" id="IPR015300">
    <property type="entry name" value="DNA-bd_pseudobarrel_sf"/>
</dbReference>
<organism evidence="7 8">
    <name type="scientific">Parasponia andersonii</name>
    <name type="common">Sponia andersonii</name>
    <dbReference type="NCBI Taxonomy" id="3476"/>
    <lineage>
        <taxon>Eukaryota</taxon>
        <taxon>Viridiplantae</taxon>
        <taxon>Streptophyta</taxon>
        <taxon>Embryophyta</taxon>
        <taxon>Tracheophyta</taxon>
        <taxon>Spermatophyta</taxon>
        <taxon>Magnoliopsida</taxon>
        <taxon>eudicotyledons</taxon>
        <taxon>Gunneridae</taxon>
        <taxon>Pentapetalae</taxon>
        <taxon>rosids</taxon>
        <taxon>fabids</taxon>
        <taxon>Rosales</taxon>
        <taxon>Cannabaceae</taxon>
        <taxon>Parasponia</taxon>
    </lineage>
</organism>
<evidence type="ECO:0000256" key="2">
    <source>
        <dbReference type="ARBA" id="ARBA00023015"/>
    </source>
</evidence>
<dbReference type="PROSITE" id="PS50863">
    <property type="entry name" value="B3"/>
    <property type="match status" value="1"/>
</dbReference>
<protein>
    <submittedName>
        <fullName evidence="7">B3 DNA binding domain containing protein</fullName>
    </submittedName>
</protein>
<dbReference type="InterPro" id="IPR003340">
    <property type="entry name" value="B3_DNA-bd"/>
</dbReference>
<comment type="subcellular location">
    <subcellularLocation>
        <location evidence="1">Nucleus</location>
    </subcellularLocation>
</comment>
<dbReference type="GO" id="GO:0005634">
    <property type="term" value="C:nucleus"/>
    <property type="evidence" value="ECO:0007669"/>
    <property type="project" value="UniProtKB-SubCell"/>
</dbReference>
<keyword evidence="8" id="KW-1185">Reference proteome</keyword>
<dbReference type="InterPro" id="IPR050655">
    <property type="entry name" value="Plant_B3_domain"/>
</dbReference>
<comment type="caution">
    <text evidence="7">The sequence shown here is derived from an EMBL/GenBank/DDBJ whole genome shotgun (WGS) entry which is preliminary data.</text>
</comment>
<evidence type="ECO:0000256" key="1">
    <source>
        <dbReference type="ARBA" id="ARBA00004123"/>
    </source>
</evidence>
<dbReference type="SUPFAM" id="SSF101936">
    <property type="entry name" value="DNA-binding pseudobarrel domain"/>
    <property type="match status" value="1"/>
</dbReference>
<dbReference type="PANTHER" id="PTHR31920:SF37">
    <property type="entry name" value="B3 DOMAIN-CONTAINING TRANSCRIPTION FACTOR VRN1"/>
    <property type="match status" value="1"/>
</dbReference>
<sequence>MGLTEQDNKIWFEKGWPDFAKHYALKKGSMLIFGYEGNSEFHAFIFDASTVEIDYPSVSVGF</sequence>
<dbReference type="EMBL" id="JXTB01000199">
    <property type="protein sequence ID" value="PON54059.1"/>
    <property type="molecule type" value="Genomic_DNA"/>
</dbReference>
<dbReference type="PANTHER" id="PTHR31920">
    <property type="entry name" value="B3 DOMAIN-CONTAINING"/>
    <property type="match status" value="1"/>
</dbReference>
<keyword evidence="2" id="KW-0805">Transcription regulation</keyword>
<keyword evidence="3" id="KW-0238">DNA-binding</keyword>
<reference evidence="8" key="1">
    <citation type="submission" date="2016-06" db="EMBL/GenBank/DDBJ databases">
        <title>Parallel loss of symbiosis genes in relatives of nitrogen-fixing non-legume Parasponia.</title>
        <authorList>
            <person name="Van Velzen R."/>
            <person name="Holmer R."/>
            <person name="Bu F."/>
            <person name="Rutten L."/>
            <person name="Van Zeijl A."/>
            <person name="Liu W."/>
            <person name="Santuari L."/>
            <person name="Cao Q."/>
            <person name="Sharma T."/>
            <person name="Shen D."/>
            <person name="Roswanjaya Y."/>
            <person name="Wardhani T."/>
            <person name="Kalhor M.S."/>
            <person name="Jansen J."/>
            <person name="Van den Hoogen J."/>
            <person name="Gungor B."/>
            <person name="Hartog M."/>
            <person name="Hontelez J."/>
            <person name="Verver J."/>
            <person name="Yang W.-C."/>
            <person name="Schijlen E."/>
            <person name="Repin R."/>
            <person name="Schilthuizen M."/>
            <person name="Schranz E."/>
            <person name="Heidstra R."/>
            <person name="Miyata K."/>
            <person name="Fedorova E."/>
            <person name="Kohlen W."/>
            <person name="Bisseling T."/>
            <person name="Smit S."/>
            <person name="Geurts R."/>
        </authorList>
    </citation>
    <scope>NUCLEOTIDE SEQUENCE [LARGE SCALE GENOMIC DNA]</scope>
    <source>
        <strain evidence="8">cv. WU1-14</strain>
    </source>
</reference>
<name>A0A2P5BZ73_PARAD</name>
<gene>
    <name evidence="7" type="ORF">PanWU01x14_197890</name>
</gene>
<evidence type="ECO:0000256" key="3">
    <source>
        <dbReference type="ARBA" id="ARBA00023125"/>
    </source>
</evidence>
<evidence type="ECO:0000313" key="7">
    <source>
        <dbReference type="EMBL" id="PON54059.1"/>
    </source>
</evidence>